<dbReference type="InterPro" id="IPR001789">
    <property type="entry name" value="Sig_transdc_resp-reg_receiver"/>
</dbReference>
<accession>A0A7Z2VYB7</accession>
<feature type="modified residue" description="4-aspartylphosphate" evidence="2">
    <location>
        <position position="58"/>
    </location>
</feature>
<dbReference type="KEGG" id="mfy:HH212_16190"/>
<evidence type="ECO:0000256" key="1">
    <source>
        <dbReference type="ARBA" id="ARBA00022553"/>
    </source>
</evidence>
<dbReference type="Pfam" id="PF00072">
    <property type="entry name" value="Response_reg"/>
    <property type="match status" value="1"/>
</dbReference>
<dbReference type="Proteomes" id="UP000502415">
    <property type="component" value="Chromosome"/>
</dbReference>
<evidence type="ECO:0000259" key="3">
    <source>
        <dbReference type="PROSITE" id="PS50110"/>
    </source>
</evidence>
<sequence length="128" mass="13564">MGQLYSSRRVLVVDDNSDAAALVAELLSLQGYAVAVAHGGREALAVAREFVPEVVFLDIGMPEMDGYEVATALRRAAWLPAPRIVALTAWGNAQARARSAACGFDAHLVKPARVDTLLSEAASGHQVH</sequence>
<dbReference type="SMART" id="SM00448">
    <property type="entry name" value="REC"/>
    <property type="match status" value="1"/>
</dbReference>
<name>A0A7Z2VYB7_9BURK</name>
<dbReference type="PANTHER" id="PTHR44591:SF3">
    <property type="entry name" value="RESPONSE REGULATORY DOMAIN-CONTAINING PROTEIN"/>
    <property type="match status" value="1"/>
</dbReference>
<dbReference type="SUPFAM" id="SSF52172">
    <property type="entry name" value="CheY-like"/>
    <property type="match status" value="1"/>
</dbReference>
<dbReference type="CDD" id="cd17580">
    <property type="entry name" value="REC_2_DhkD-like"/>
    <property type="match status" value="1"/>
</dbReference>
<dbReference type="Gene3D" id="3.40.50.2300">
    <property type="match status" value="1"/>
</dbReference>
<evidence type="ECO:0000313" key="4">
    <source>
        <dbReference type="EMBL" id="QJE01383.1"/>
    </source>
</evidence>
<dbReference type="InterPro" id="IPR011006">
    <property type="entry name" value="CheY-like_superfamily"/>
</dbReference>
<evidence type="ECO:0000313" key="5">
    <source>
        <dbReference type="Proteomes" id="UP000502415"/>
    </source>
</evidence>
<dbReference type="EMBL" id="CP051685">
    <property type="protein sequence ID" value="QJE01383.1"/>
    <property type="molecule type" value="Genomic_DNA"/>
</dbReference>
<feature type="domain" description="Response regulatory" evidence="3">
    <location>
        <begin position="9"/>
        <end position="125"/>
    </location>
</feature>
<protein>
    <submittedName>
        <fullName evidence="4">Response regulator</fullName>
    </submittedName>
</protein>
<dbReference type="InterPro" id="IPR050595">
    <property type="entry name" value="Bact_response_regulator"/>
</dbReference>
<dbReference type="AlphaFoldDB" id="A0A7Z2VYB7"/>
<reference evidence="4 5" key="1">
    <citation type="submission" date="2020-04" db="EMBL/GenBank/DDBJ databases">
        <title>Genome sequencing of novel species.</title>
        <authorList>
            <person name="Heo J."/>
            <person name="Kim S.-J."/>
            <person name="Kim J.-S."/>
            <person name="Hong S.-B."/>
            <person name="Kwon S.-W."/>
        </authorList>
    </citation>
    <scope>NUCLEOTIDE SEQUENCE [LARGE SCALE GENOMIC DNA]</scope>
    <source>
        <strain evidence="4 5">GN2-R2</strain>
    </source>
</reference>
<proteinExistence type="predicted"/>
<dbReference type="PANTHER" id="PTHR44591">
    <property type="entry name" value="STRESS RESPONSE REGULATOR PROTEIN 1"/>
    <property type="match status" value="1"/>
</dbReference>
<dbReference type="GO" id="GO:0000160">
    <property type="term" value="P:phosphorelay signal transduction system"/>
    <property type="evidence" value="ECO:0007669"/>
    <property type="project" value="InterPro"/>
</dbReference>
<keyword evidence="1 2" id="KW-0597">Phosphoprotein</keyword>
<dbReference type="RefSeq" id="WP_170203410.1">
    <property type="nucleotide sequence ID" value="NZ_CP051685.1"/>
</dbReference>
<dbReference type="PROSITE" id="PS50110">
    <property type="entry name" value="RESPONSE_REGULATORY"/>
    <property type="match status" value="1"/>
</dbReference>
<gene>
    <name evidence="4" type="ORF">HH212_16190</name>
</gene>
<organism evidence="4 5">
    <name type="scientific">Massilia forsythiae</name>
    <dbReference type="NCBI Taxonomy" id="2728020"/>
    <lineage>
        <taxon>Bacteria</taxon>
        <taxon>Pseudomonadati</taxon>
        <taxon>Pseudomonadota</taxon>
        <taxon>Betaproteobacteria</taxon>
        <taxon>Burkholderiales</taxon>
        <taxon>Oxalobacteraceae</taxon>
        <taxon>Telluria group</taxon>
        <taxon>Massilia</taxon>
    </lineage>
</organism>
<evidence type="ECO:0000256" key="2">
    <source>
        <dbReference type="PROSITE-ProRule" id="PRU00169"/>
    </source>
</evidence>
<keyword evidence="5" id="KW-1185">Reference proteome</keyword>